<dbReference type="Gene3D" id="3.40.50.720">
    <property type="entry name" value="NAD(P)-binding Rossmann-like Domain"/>
    <property type="match status" value="1"/>
</dbReference>
<dbReference type="SUPFAM" id="SSF51735">
    <property type="entry name" value="NAD(P)-binding Rossmann-fold domains"/>
    <property type="match status" value="1"/>
</dbReference>
<dbReference type="AlphaFoldDB" id="A0A840SLZ8"/>
<evidence type="ECO:0000256" key="2">
    <source>
        <dbReference type="ARBA" id="ARBA00023027"/>
    </source>
</evidence>
<evidence type="ECO:0000259" key="5">
    <source>
        <dbReference type="Pfam" id="PF14833"/>
    </source>
</evidence>
<dbReference type="Gene3D" id="1.10.1040.10">
    <property type="entry name" value="N-(1-d-carboxylethyl)-l-norvaline Dehydrogenase, domain 2"/>
    <property type="match status" value="1"/>
</dbReference>
<dbReference type="InterPro" id="IPR029154">
    <property type="entry name" value="HIBADH-like_NADP-bd"/>
</dbReference>
<evidence type="ECO:0000256" key="3">
    <source>
        <dbReference type="PIRSR" id="PIRSR000103-1"/>
    </source>
</evidence>
<evidence type="ECO:0000259" key="4">
    <source>
        <dbReference type="Pfam" id="PF03446"/>
    </source>
</evidence>
<dbReference type="InterPro" id="IPR002204">
    <property type="entry name" value="3-OH-isobutyrate_DH-rel_CS"/>
</dbReference>
<dbReference type="EC" id="1.1.1.373" evidence="6"/>
<comment type="caution">
    <text evidence="6">The sequence shown here is derived from an EMBL/GenBank/DDBJ whole genome shotgun (WGS) entry which is preliminary data.</text>
</comment>
<feature type="domain" description="6-phosphogluconate dehydrogenase NADP-binding" evidence="4">
    <location>
        <begin position="4"/>
        <end position="159"/>
    </location>
</feature>
<evidence type="ECO:0000313" key="7">
    <source>
        <dbReference type="Proteomes" id="UP000549457"/>
    </source>
</evidence>
<dbReference type="InterPro" id="IPR006115">
    <property type="entry name" value="6PGDH_NADP-bd"/>
</dbReference>
<feature type="domain" description="3-hydroxyisobutyrate dehydrogenase-like NAD-binding" evidence="5">
    <location>
        <begin position="165"/>
        <end position="285"/>
    </location>
</feature>
<keyword evidence="1 6" id="KW-0560">Oxidoreductase</keyword>
<dbReference type="GO" id="GO:0051287">
    <property type="term" value="F:NAD binding"/>
    <property type="evidence" value="ECO:0007669"/>
    <property type="project" value="InterPro"/>
</dbReference>
<dbReference type="GO" id="GO:0061596">
    <property type="term" value="F:3-sulfolactaldehyde reductase activity"/>
    <property type="evidence" value="ECO:0007669"/>
    <property type="project" value="UniProtKB-EC"/>
</dbReference>
<evidence type="ECO:0000256" key="1">
    <source>
        <dbReference type="ARBA" id="ARBA00023002"/>
    </source>
</evidence>
<feature type="active site" evidence="3">
    <location>
        <position position="171"/>
    </location>
</feature>
<keyword evidence="2" id="KW-0520">NAD</keyword>
<dbReference type="GO" id="GO:0050661">
    <property type="term" value="F:NADP binding"/>
    <property type="evidence" value="ECO:0007669"/>
    <property type="project" value="InterPro"/>
</dbReference>
<dbReference type="Proteomes" id="UP000549457">
    <property type="component" value="Unassembled WGS sequence"/>
</dbReference>
<dbReference type="SUPFAM" id="SSF48179">
    <property type="entry name" value="6-phosphogluconate dehydrogenase C-terminal domain-like"/>
    <property type="match status" value="1"/>
</dbReference>
<protein>
    <submittedName>
        <fullName evidence="6">4-hydroxybutyrate dehydrogenase/sulfolactaldehyde 3-reductase</fullName>
        <ecNumber evidence="6">1.1.1.373</ecNumber>
        <ecNumber evidence="6">1.1.1.61</ecNumber>
    </submittedName>
</protein>
<sequence>MASVGFIGLGTMGAPMARNVMKGGHSLTVYDLNTQAVEALVAAGAVAAASPRAVAEASDIVITSLPDAPDVEATADGPDGIVAGLRPGAIYVDLSTIDPETTKRVGAKVAARGAAMIDSPVGKTVEHAIAGTSTLMLGGDPEAIETARPVLACMGSDLIRCGDLGMGQAMKLTNNLLASVLIAASSEALVAGAKAGLTLDTMISVLKTTMAWNQQLAVAMHNRALKGDFEPGFMVKLAHKDCRLAMAMNAALGLDAPIGAATVATLQEAMDRGLAGADVGAVLKLREDAAGVSIRLGAGEAA</sequence>
<dbReference type="InterPro" id="IPR008927">
    <property type="entry name" value="6-PGluconate_DH-like_C_sf"/>
</dbReference>
<dbReference type="EC" id="1.1.1.61" evidence="6"/>
<dbReference type="InterPro" id="IPR013328">
    <property type="entry name" value="6PGD_dom2"/>
</dbReference>
<dbReference type="GO" id="GO:0047577">
    <property type="term" value="F:4-hydroxybutyrate dehydrogenase activity"/>
    <property type="evidence" value="ECO:0007669"/>
    <property type="project" value="UniProtKB-EC"/>
</dbReference>
<dbReference type="InterPro" id="IPR015815">
    <property type="entry name" value="HIBADH-related"/>
</dbReference>
<dbReference type="RefSeq" id="WP_184147648.1">
    <property type="nucleotide sequence ID" value="NZ_JACHFM010000001.1"/>
</dbReference>
<accession>A0A840SLZ8</accession>
<keyword evidence="7" id="KW-1185">Reference proteome</keyword>
<dbReference type="PANTHER" id="PTHR22981:SF7">
    <property type="entry name" value="3-HYDROXYISOBUTYRATE DEHYDROGENASE, MITOCHONDRIAL"/>
    <property type="match status" value="1"/>
</dbReference>
<dbReference type="PROSITE" id="PS00895">
    <property type="entry name" value="3_HYDROXYISOBUT_DH"/>
    <property type="match status" value="1"/>
</dbReference>
<proteinExistence type="predicted"/>
<dbReference type="PANTHER" id="PTHR22981">
    <property type="entry name" value="3-HYDROXYISOBUTYRATE DEHYDROGENASE-RELATED"/>
    <property type="match status" value="1"/>
</dbReference>
<name>A0A840SLZ8_9RHOB</name>
<dbReference type="PIRSF" id="PIRSF000103">
    <property type="entry name" value="HIBADH"/>
    <property type="match status" value="1"/>
</dbReference>
<evidence type="ECO:0000313" key="6">
    <source>
        <dbReference type="EMBL" id="MBB5221258.1"/>
    </source>
</evidence>
<dbReference type="Pfam" id="PF14833">
    <property type="entry name" value="NAD_binding_11"/>
    <property type="match status" value="1"/>
</dbReference>
<dbReference type="InterPro" id="IPR036291">
    <property type="entry name" value="NAD(P)-bd_dom_sf"/>
</dbReference>
<organism evidence="6 7">
    <name type="scientific">Amaricoccus macauensis</name>
    <dbReference type="NCBI Taxonomy" id="57001"/>
    <lineage>
        <taxon>Bacteria</taxon>
        <taxon>Pseudomonadati</taxon>
        <taxon>Pseudomonadota</taxon>
        <taxon>Alphaproteobacteria</taxon>
        <taxon>Rhodobacterales</taxon>
        <taxon>Paracoccaceae</taxon>
        <taxon>Amaricoccus</taxon>
    </lineage>
</organism>
<dbReference type="GO" id="GO:0016054">
    <property type="term" value="P:organic acid catabolic process"/>
    <property type="evidence" value="ECO:0007669"/>
    <property type="project" value="UniProtKB-ARBA"/>
</dbReference>
<dbReference type="Pfam" id="PF03446">
    <property type="entry name" value="NAD_binding_2"/>
    <property type="match status" value="1"/>
</dbReference>
<dbReference type="EMBL" id="JACHFM010000001">
    <property type="protein sequence ID" value="MBB5221258.1"/>
    <property type="molecule type" value="Genomic_DNA"/>
</dbReference>
<gene>
    <name evidence="6" type="ORF">HNP73_001179</name>
</gene>
<reference evidence="6 7" key="1">
    <citation type="submission" date="2020-08" db="EMBL/GenBank/DDBJ databases">
        <title>Genomic Encyclopedia of Type Strains, Phase IV (KMG-IV): sequencing the most valuable type-strain genomes for metagenomic binning, comparative biology and taxonomic classification.</title>
        <authorList>
            <person name="Goeker M."/>
        </authorList>
    </citation>
    <scope>NUCLEOTIDE SEQUENCE [LARGE SCALE GENOMIC DNA]</scope>
    <source>
        <strain evidence="6 7">DSM 101730</strain>
    </source>
</reference>